<dbReference type="PROSITE" id="PS00194">
    <property type="entry name" value="THIOREDOXIN_1"/>
    <property type="match status" value="1"/>
</dbReference>
<dbReference type="EMBL" id="JACXWD010000008">
    <property type="protein sequence ID" value="MBD3867286.1"/>
    <property type="molecule type" value="Genomic_DNA"/>
</dbReference>
<sequence>MSEAIIHTTDATFDSDITQAGIPVMVDFWAPWCAPCRTMGKTLDEVAPDYRDKVRILKVNVDENPEVAGRFGIQSIPTLLFYTAGEPIGQIPGALPQEALREILDRHAQGKLGEGASRE</sequence>
<gene>
    <name evidence="11" type="primary">trxA</name>
    <name evidence="11" type="ORF">IFK94_04090</name>
</gene>
<dbReference type="PROSITE" id="PS51352">
    <property type="entry name" value="THIOREDOXIN_2"/>
    <property type="match status" value="1"/>
</dbReference>
<keyword evidence="4 9" id="KW-1015">Disulfide bond</keyword>
<dbReference type="PIRSF" id="PIRSF000077">
    <property type="entry name" value="Thioredoxin"/>
    <property type="match status" value="1"/>
</dbReference>
<name>A0A8J6Y7B6_9BACT</name>
<organism evidence="11 12">
    <name type="scientific">Candidatus Polarisedimenticola svalbardensis</name>
    <dbReference type="NCBI Taxonomy" id="2886004"/>
    <lineage>
        <taxon>Bacteria</taxon>
        <taxon>Pseudomonadati</taxon>
        <taxon>Acidobacteriota</taxon>
        <taxon>Candidatus Polarisedimenticolia</taxon>
        <taxon>Candidatus Polarisedimenticolales</taxon>
        <taxon>Candidatus Polarisedimenticolaceae</taxon>
        <taxon>Candidatus Polarisedimenticola</taxon>
    </lineage>
</organism>
<evidence type="ECO:0000256" key="3">
    <source>
        <dbReference type="ARBA" id="ARBA00022982"/>
    </source>
</evidence>
<feature type="site" description="Contributes to redox potential value" evidence="8">
    <location>
        <position position="34"/>
    </location>
</feature>
<dbReference type="PRINTS" id="PR00421">
    <property type="entry name" value="THIOREDOXIN"/>
</dbReference>
<dbReference type="InterPro" id="IPR005746">
    <property type="entry name" value="Thioredoxin"/>
</dbReference>
<evidence type="ECO:0000256" key="5">
    <source>
        <dbReference type="ARBA" id="ARBA00023284"/>
    </source>
</evidence>
<dbReference type="GO" id="GO:0045454">
    <property type="term" value="P:cell redox homeostasis"/>
    <property type="evidence" value="ECO:0007669"/>
    <property type="project" value="TreeGrafter"/>
</dbReference>
<protein>
    <recommendedName>
        <fullName evidence="6 7">Thioredoxin</fullName>
    </recommendedName>
</protein>
<evidence type="ECO:0000256" key="8">
    <source>
        <dbReference type="PIRSR" id="PIRSR000077-1"/>
    </source>
</evidence>
<dbReference type="NCBIfam" id="TIGR01068">
    <property type="entry name" value="thioredoxin"/>
    <property type="match status" value="1"/>
</dbReference>
<comment type="caution">
    <text evidence="11">The sequence shown here is derived from an EMBL/GenBank/DDBJ whole genome shotgun (WGS) entry which is preliminary data.</text>
</comment>
<reference evidence="11 12" key="1">
    <citation type="submission" date="2020-08" db="EMBL/GenBank/DDBJ databases">
        <title>Acidobacteriota in marine sediments use diverse sulfur dissimilation pathways.</title>
        <authorList>
            <person name="Wasmund K."/>
        </authorList>
    </citation>
    <scope>NUCLEOTIDE SEQUENCE [LARGE SCALE GENOMIC DNA]</scope>
    <source>
        <strain evidence="11">MAG AM4</strain>
    </source>
</reference>
<dbReference type="GO" id="GO:0005829">
    <property type="term" value="C:cytosol"/>
    <property type="evidence" value="ECO:0007669"/>
    <property type="project" value="TreeGrafter"/>
</dbReference>
<dbReference type="InterPro" id="IPR017937">
    <property type="entry name" value="Thioredoxin_CS"/>
</dbReference>
<dbReference type="Pfam" id="PF00085">
    <property type="entry name" value="Thioredoxin"/>
    <property type="match status" value="1"/>
</dbReference>
<evidence type="ECO:0000256" key="9">
    <source>
        <dbReference type="PIRSR" id="PIRSR000077-4"/>
    </source>
</evidence>
<feature type="active site" description="Nucleophile" evidence="8">
    <location>
        <position position="36"/>
    </location>
</feature>
<evidence type="ECO:0000256" key="1">
    <source>
        <dbReference type="ARBA" id="ARBA00008987"/>
    </source>
</evidence>
<keyword evidence="5 9" id="KW-0676">Redox-active center</keyword>
<feature type="site" description="Contributes to redox potential value" evidence="8">
    <location>
        <position position="35"/>
    </location>
</feature>
<dbReference type="InterPro" id="IPR036249">
    <property type="entry name" value="Thioredoxin-like_sf"/>
</dbReference>
<proteinExistence type="inferred from homology"/>
<keyword evidence="2" id="KW-0813">Transport</keyword>
<accession>A0A8J6Y7B6</accession>
<evidence type="ECO:0000256" key="6">
    <source>
        <dbReference type="NCBIfam" id="TIGR01068"/>
    </source>
</evidence>
<dbReference type="PANTHER" id="PTHR45663:SF11">
    <property type="entry name" value="GEO12009P1"/>
    <property type="match status" value="1"/>
</dbReference>
<feature type="domain" description="Thioredoxin" evidence="10">
    <location>
        <begin position="1"/>
        <end position="109"/>
    </location>
</feature>
<dbReference type="CDD" id="cd02947">
    <property type="entry name" value="TRX_family"/>
    <property type="match status" value="1"/>
</dbReference>
<feature type="disulfide bond" description="Redox-active" evidence="9">
    <location>
        <begin position="33"/>
        <end position="36"/>
    </location>
</feature>
<dbReference type="SUPFAM" id="SSF52833">
    <property type="entry name" value="Thioredoxin-like"/>
    <property type="match status" value="1"/>
</dbReference>
<dbReference type="PANTHER" id="PTHR45663">
    <property type="entry name" value="GEO12009P1"/>
    <property type="match status" value="1"/>
</dbReference>
<dbReference type="InterPro" id="IPR013766">
    <property type="entry name" value="Thioredoxin_domain"/>
</dbReference>
<dbReference type="FunFam" id="3.40.30.10:FF:000001">
    <property type="entry name" value="Thioredoxin"/>
    <property type="match status" value="1"/>
</dbReference>
<comment type="similarity">
    <text evidence="1 7">Belongs to the thioredoxin family.</text>
</comment>
<evidence type="ECO:0000313" key="12">
    <source>
        <dbReference type="Proteomes" id="UP000648239"/>
    </source>
</evidence>
<keyword evidence="3" id="KW-0249">Electron transport</keyword>
<feature type="active site" description="Nucleophile" evidence="8">
    <location>
        <position position="33"/>
    </location>
</feature>
<dbReference type="GO" id="GO:0015035">
    <property type="term" value="F:protein-disulfide reductase activity"/>
    <property type="evidence" value="ECO:0007669"/>
    <property type="project" value="UniProtKB-UniRule"/>
</dbReference>
<evidence type="ECO:0000256" key="4">
    <source>
        <dbReference type="ARBA" id="ARBA00023157"/>
    </source>
</evidence>
<dbReference type="Proteomes" id="UP000648239">
    <property type="component" value="Unassembled WGS sequence"/>
</dbReference>
<dbReference type="AlphaFoldDB" id="A0A8J6Y7B6"/>
<feature type="site" description="Deprotonates C-terminal active site Cys" evidence="8">
    <location>
        <position position="27"/>
    </location>
</feature>
<evidence type="ECO:0000259" key="10">
    <source>
        <dbReference type="PROSITE" id="PS51352"/>
    </source>
</evidence>
<evidence type="ECO:0000256" key="7">
    <source>
        <dbReference type="PIRNR" id="PIRNR000077"/>
    </source>
</evidence>
<evidence type="ECO:0000313" key="11">
    <source>
        <dbReference type="EMBL" id="MBD3867286.1"/>
    </source>
</evidence>
<dbReference type="Gene3D" id="3.40.30.10">
    <property type="entry name" value="Glutaredoxin"/>
    <property type="match status" value="1"/>
</dbReference>
<evidence type="ECO:0000256" key="2">
    <source>
        <dbReference type="ARBA" id="ARBA00022448"/>
    </source>
</evidence>